<dbReference type="GO" id="GO:0016746">
    <property type="term" value="F:acyltransferase activity"/>
    <property type="evidence" value="ECO:0007669"/>
    <property type="project" value="UniProtKB-KW"/>
</dbReference>
<evidence type="ECO:0000256" key="3">
    <source>
        <dbReference type="ARBA" id="ARBA00023315"/>
    </source>
</evidence>
<keyword evidence="5" id="KW-1133">Transmembrane helix</keyword>
<comment type="similarity">
    <text evidence="1">Belongs to the 1-acyl-sn-glycerol-3-phosphate acyltransferase family.</text>
</comment>
<dbReference type="GO" id="GO:0036149">
    <property type="term" value="P:phosphatidylinositol acyl-chain remodeling"/>
    <property type="evidence" value="ECO:0007669"/>
    <property type="project" value="TreeGrafter"/>
</dbReference>
<proteinExistence type="inferred from homology"/>
<evidence type="ECO:0000259" key="6">
    <source>
        <dbReference type="SMART" id="SM00563"/>
    </source>
</evidence>
<gene>
    <name evidence="7" type="ORF">K402DRAFT_394255</name>
</gene>
<name>A0A6G1GZ14_9PEZI</name>
<keyword evidence="8" id="KW-1185">Reference proteome</keyword>
<dbReference type="SMART" id="SM00563">
    <property type="entry name" value="PlsC"/>
    <property type="match status" value="1"/>
</dbReference>
<evidence type="ECO:0000256" key="4">
    <source>
        <dbReference type="SAM" id="MobiDB-lite"/>
    </source>
</evidence>
<evidence type="ECO:0000256" key="2">
    <source>
        <dbReference type="ARBA" id="ARBA00022679"/>
    </source>
</evidence>
<keyword evidence="5" id="KW-0812">Transmembrane</keyword>
<keyword evidence="5" id="KW-0472">Membrane</keyword>
<dbReference type="InterPro" id="IPR002123">
    <property type="entry name" value="Plipid/glycerol_acylTrfase"/>
</dbReference>
<evidence type="ECO:0000256" key="5">
    <source>
        <dbReference type="SAM" id="Phobius"/>
    </source>
</evidence>
<dbReference type="Pfam" id="PF16076">
    <property type="entry name" value="Acyltransf_C"/>
    <property type="match status" value="1"/>
</dbReference>
<dbReference type="InterPro" id="IPR032098">
    <property type="entry name" value="Acyltransf_C"/>
</dbReference>
<feature type="transmembrane region" description="Helical" evidence="5">
    <location>
        <begin position="53"/>
        <end position="76"/>
    </location>
</feature>
<evidence type="ECO:0000256" key="1">
    <source>
        <dbReference type="ARBA" id="ARBA00008655"/>
    </source>
</evidence>
<dbReference type="EMBL" id="ML977159">
    <property type="protein sequence ID" value="KAF1986010.1"/>
    <property type="molecule type" value="Genomic_DNA"/>
</dbReference>
<reference evidence="7" key="1">
    <citation type="journal article" date="2020" name="Stud. Mycol.">
        <title>101 Dothideomycetes genomes: a test case for predicting lifestyles and emergence of pathogens.</title>
        <authorList>
            <person name="Haridas S."/>
            <person name="Albert R."/>
            <person name="Binder M."/>
            <person name="Bloem J."/>
            <person name="Labutti K."/>
            <person name="Salamov A."/>
            <person name="Andreopoulos B."/>
            <person name="Baker S."/>
            <person name="Barry K."/>
            <person name="Bills G."/>
            <person name="Bluhm B."/>
            <person name="Cannon C."/>
            <person name="Castanera R."/>
            <person name="Culley D."/>
            <person name="Daum C."/>
            <person name="Ezra D."/>
            <person name="Gonzalez J."/>
            <person name="Henrissat B."/>
            <person name="Kuo A."/>
            <person name="Liang C."/>
            <person name="Lipzen A."/>
            <person name="Lutzoni F."/>
            <person name="Magnuson J."/>
            <person name="Mondo S."/>
            <person name="Nolan M."/>
            <person name="Ohm R."/>
            <person name="Pangilinan J."/>
            <person name="Park H.-J."/>
            <person name="Ramirez L."/>
            <person name="Alfaro M."/>
            <person name="Sun H."/>
            <person name="Tritt A."/>
            <person name="Yoshinaga Y."/>
            <person name="Zwiers L.-H."/>
            <person name="Turgeon B."/>
            <person name="Goodwin S."/>
            <person name="Spatafora J."/>
            <person name="Crous P."/>
            <person name="Grigoriev I."/>
        </authorList>
    </citation>
    <scope>NUCLEOTIDE SEQUENCE</scope>
    <source>
        <strain evidence="7">CBS 113979</strain>
    </source>
</reference>
<dbReference type="AlphaFoldDB" id="A0A6G1GZ14"/>
<dbReference type="Proteomes" id="UP000800041">
    <property type="component" value="Unassembled WGS sequence"/>
</dbReference>
<dbReference type="PANTHER" id="PTHR10983:SF16">
    <property type="entry name" value="LYSOCARDIOLIPIN ACYLTRANSFERASE 1"/>
    <property type="match status" value="1"/>
</dbReference>
<accession>A0A6G1GZ14</accession>
<dbReference type="Pfam" id="PF01553">
    <property type="entry name" value="Acyltransferase"/>
    <property type="match status" value="1"/>
</dbReference>
<keyword evidence="3 7" id="KW-0012">Acyltransferase</keyword>
<organism evidence="7 8">
    <name type="scientific">Aulographum hederae CBS 113979</name>
    <dbReference type="NCBI Taxonomy" id="1176131"/>
    <lineage>
        <taxon>Eukaryota</taxon>
        <taxon>Fungi</taxon>
        <taxon>Dikarya</taxon>
        <taxon>Ascomycota</taxon>
        <taxon>Pezizomycotina</taxon>
        <taxon>Dothideomycetes</taxon>
        <taxon>Pleosporomycetidae</taxon>
        <taxon>Aulographales</taxon>
        <taxon>Aulographaceae</taxon>
    </lineage>
</organism>
<feature type="region of interest" description="Disordered" evidence="4">
    <location>
        <begin position="1"/>
        <end position="43"/>
    </location>
</feature>
<feature type="domain" description="Phospholipid/glycerol acyltransferase" evidence="6">
    <location>
        <begin position="137"/>
        <end position="273"/>
    </location>
</feature>
<dbReference type="GO" id="GO:0005783">
    <property type="term" value="C:endoplasmic reticulum"/>
    <property type="evidence" value="ECO:0007669"/>
    <property type="project" value="TreeGrafter"/>
</dbReference>
<dbReference type="OrthoDB" id="189226at2759"/>
<dbReference type="CDD" id="cd07990">
    <property type="entry name" value="LPLAT_LCLAT1-like"/>
    <property type="match status" value="1"/>
</dbReference>
<sequence>MSSDTLRQRVPDKVKKPEIDLGAGATSKPPPEEHPSGPIKHGGSTQAYRAASLLLYFAITTVSVHVCQFIGAPLYFYDQDWYYAWMALSKRFFGLIVTTITQWWSPTVIRISGDASVRGQLKQAEDGRLICDFPERMVLVANHQIYTDWLYLWWTAYTSRMHGHIYIILKESLKWVPILGPGMQFFSFIFLSRKWATDRPRFQHRLRKLSQRHGGAAMGLTGTPGELDPMWLLIFPEGTNLSDNGRVKSGQWAEKTGIEDLKHALLPRATGLLFCLQELRETVDWVYDCTIAYEGVGRGQFAQDLFTIRSTYLQGRPPKSVNMHWRRFAVSSIPLDDVAEFEKWLDERWREKDALLELYVETGRFPADEGEVVTLNGHGNGGEKKEQRKYIETAVGTNNPFEILQVYVPFATLGLVLHLLRKLWIATMGAIFFWR</sequence>
<feature type="compositionally biased region" description="Basic and acidic residues" evidence="4">
    <location>
        <begin position="1"/>
        <end position="19"/>
    </location>
</feature>
<dbReference type="SUPFAM" id="SSF69593">
    <property type="entry name" value="Glycerol-3-phosphate (1)-acyltransferase"/>
    <property type="match status" value="1"/>
</dbReference>
<dbReference type="PANTHER" id="PTHR10983">
    <property type="entry name" value="1-ACYLGLYCEROL-3-PHOSPHATE ACYLTRANSFERASE-RELATED"/>
    <property type="match status" value="1"/>
</dbReference>
<evidence type="ECO:0000313" key="8">
    <source>
        <dbReference type="Proteomes" id="UP000800041"/>
    </source>
</evidence>
<protein>
    <submittedName>
        <fullName evidence="7">Acyltransferase</fullName>
    </submittedName>
</protein>
<keyword evidence="2 7" id="KW-0808">Transferase</keyword>
<evidence type="ECO:0000313" key="7">
    <source>
        <dbReference type="EMBL" id="KAF1986010.1"/>
    </source>
</evidence>